<sequence>MEICRDRWQHICEEIREKQTRSRRHSEMY</sequence>
<dbReference type="EMBL" id="RCML01000430">
    <property type="protein sequence ID" value="KAG2977278.1"/>
    <property type="molecule type" value="Genomic_DNA"/>
</dbReference>
<evidence type="ECO:0000313" key="1">
    <source>
        <dbReference type="EMBL" id="KAG2977278.1"/>
    </source>
</evidence>
<dbReference type="AlphaFoldDB" id="A0A8T1FQJ1"/>
<gene>
    <name evidence="1" type="ORF">PC118_g12955</name>
</gene>
<evidence type="ECO:0000313" key="2">
    <source>
        <dbReference type="Proteomes" id="UP000697107"/>
    </source>
</evidence>
<name>A0A8T1FQJ1_9STRA</name>
<accession>A0A8T1FQJ1</accession>
<proteinExistence type="predicted"/>
<protein>
    <submittedName>
        <fullName evidence="1">Uncharacterized protein</fullName>
    </submittedName>
</protein>
<comment type="caution">
    <text evidence="1">The sequence shown here is derived from an EMBL/GenBank/DDBJ whole genome shotgun (WGS) entry which is preliminary data.</text>
</comment>
<dbReference type="Proteomes" id="UP000697107">
    <property type="component" value="Unassembled WGS sequence"/>
</dbReference>
<organism evidence="1 2">
    <name type="scientific">Phytophthora cactorum</name>
    <dbReference type="NCBI Taxonomy" id="29920"/>
    <lineage>
        <taxon>Eukaryota</taxon>
        <taxon>Sar</taxon>
        <taxon>Stramenopiles</taxon>
        <taxon>Oomycota</taxon>
        <taxon>Peronosporomycetes</taxon>
        <taxon>Peronosporales</taxon>
        <taxon>Peronosporaceae</taxon>
        <taxon>Phytophthora</taxon>
    </lineage>
</organism>
<reference evidence="1" key="1">
    <citation type="submission" date="2018-10" db="EMBL/GenBank/DDBJ databases">
        <title>Effector identification in a new, highly contiguous assembly of the strawberry crown rot pathogen Phytophthora cactorum.</title>
        <authorList>
            <person name="Armitage A.D."/>
            <person name="Nellist C.F."/>
            <person name="Bates H."/>
            <person name="Vickerstaff R.J."/>
            <person name="Harrison R.J."/>
        </authorList>
    </citation>
    <scope>NUCLEOTIDE SEQUENCE</scope>
    <source>
        <strain evidence="1">P415</strain>
    </source>
</reference>